<sequence>MTRNIVIVGAGRVGRHVAEQLTAERNVVTVIEQDPTNCEQVAPAVNRVIEGDGSDPDVFGQVDLSTVDVVAALTDNTDVNLDICEMASEKSAGSKTILRIAQDGEQDLAHRHFVDSVVYPAAAGADVALDRITSA</sequence>
<dbReference type="Gene3D" id="3.40.50.720">
    <property type="entry name" value="NAD(P)-binding Rossmann-like Domain"/>
    <property type="match status" value="1"/>
</dbReference>
<dbReference type="GO" id="GO:0015079">
    <property type="term" value="F:potassium ion transmembrane transporter activity"/>
    <property type="evidence" value="ECO:0007669"/>
    <property type="project" value="InterPro"/>
</dbReference>
<accession>A0A1H2VFA2</accession>
<dbReference type="RefSeq" id="WP_004517200.1">
    <property type="nucleotide sequence ID" value="NZ_FNOF01000005.1"/>
</dbReference>
<protein>
    <submittedName>
        <fullName evidence="7">Trk system potassium uptake protein TrkA</fullName>
    </submittedName>
</protein>
<dbReference type="PANTHER" id="PTHR43833">
    <property type="entry name" value="POTASSIUM CHANNEL PROTEIN 2-RELATED-RELATED"/>
    <property type="match status" value="1"/>
</dbReference>
<evidence type="ECO:0000259" key="6">
    <source>
        <dbReference type="PROSITE" id="PS51201"/>
    </source>
</evidence>
<evidence type="ECO:0000313" key="7">
    <source>
        <dbReference type="EMBL" id="SDW67025.1"/>
    </source>
</evidence>
<dbReference type="Pfam" id="PF02254">
    <property type="entry name" value="TrkA_N"/>
    <property type="match status" value="1"/>
</dbReference>
<dbReference type="EMBL" id="FNOF01000005">
    <property type="protein sequence ID" value="SDW67025.1"/>
    <property type="molecule type" value="Genomic_DNA"/>
</dbReference>
<name>A0A1H2VFA2_HALVA</name>
<dbReference type="STRING" id="28442.SAMN05443574_105273"/>
<evidence type="ECO:0000256" key="1">
    <source>
        <dbReference type="ARBA" id="ARBA00003660"/>
    </source>
</evidence>
<dbReference type="PROSITE" id="PS51201">
    <property type="entry name" value="RCK_N"/>
    <property type="match status" value="1"/>
</dbReference>
<evidence type="ECO:0000256" key="4">
    <source>
        <dbReference type="ARBA" id="ARBA00022958"/>
    </source>
</evidence>
<evidence type="ECO:0000256" key="5">
    <source>
        <dbReference type="ARBA" id="ARBA00023065"/>
    </source>
</evidence>
<dbReference type="PANTHER" id="PTHR43833:SF5">
    <property type="entry name" value="TRK SYSTEM POTASSIUM UPTAKE PROTEIN TRKA"/>
    <property type="match status" value="1"/>
</dbReference>
<comment type="function">
    <text evidence="1">Part of a potassium transport system.</text>
</comment>
<reference evidence="7 8" key="1">
    <citation type="submission" date="2016-10" db="EMBL/GenBank/DDBJ databases">
        <authorList>
            <person name="de Groot N.N."/>
        </authorList>
    </citation>
    <scope>NUCLEOTIDE SEQUENCE [LARGE SCALE GENOMIC DNA]</scope>
    <source>
        <strain evidence="7 8">DSM 3756</strain>
    </source>
</reference>
<evidence type="ECO:0000256" key="3">
    <source>
        <dbReference type="ARBA" id="ARBA00022538"/>
    </source>
</evidence>
<evidence type="ECO:0000256" key="2">
    <source>
        <dbReference type="ARBA" id="ARBA00022448"/>
    </source>
</evidence>
<keyword evidence="3" id="KW-0633">Potassium transport</keyword>
<keyword evidence="2" id="KW-0813">Transport</keyword>
<dbReference type="InterPro" id="IPR036291">
    <property type="entry name" value="NAD(P)-bd_dom_sf"/>
</dbReference>
<dbReference type="InterPro" id="IPR006036">
    <property type="entry name" value="K_uptake_TrkA"/>
</dbReference>
<organism evidence="7 8">
    <name type="scientific">Haloarcula vallismortis</name>
    <name type="common">Halobacterium vallismortis</name>
    <dbReference type="NCBI Taxonomy" id="28442"/>
    <lineage>
        <taxon>Archaea</taxon>
        <taxon>Methanobacteriati</taxon>
        <taxon>Methanobacteriota</taxon>
        <taxon>Stenosarchaea group</taxon>
        <taxon>Halobacteria</taxon>
        <taxon>Halobacteriales</taxon>
        <taxon>Haloarculaceae</taxon>
        <taxon>Haloarcula</taxon>
    </lineage>
</organism>
<dbReference type="PRINTS" id="PR00335">
    <property type="entry name" value="KUPTAKETRKA"/>
</dbReference>
<dbReference type="AlphaFoldDB" id="A0A1H2VFA2"/>
<keyword evidence="5" id="KW-0406">Ion transport</keyword>
<feature type="domain" description="RCK N-terminal" evidence="6">
    <location>
        <begin position="2"/>
        <end position="118"/>
    </location>
</feature>
<gene>
    <name evidence="7" type="ORF">SAMN05443574_105273</name>
</gene>
<dbReference type="GO" id="GO:0005886">
    <property type="term" value="C:plasma membrane"/>
    <property type="evidence" value="ECO:0007669"/>
    <property type="project" value="InterPro"/>
</dbReference>
<proteinExistence type="predicted"/>
<dbReference type="InterPro" id="IPR050721">
    <property type="entry name" value="Trk_Ktr_HKT_K-transport"/>
</dbReference>
<keyword evidence="4" id="KW-0630">Potassium</keyword>
<dbReference type="Proteomes" id="UP000182573">
    <property type="component" value="Unassembled WGS sequence"/>
</dbReference>
<dbReference type="InterPro" id="IPR003148">
    <property type="entry name" value="RCK_N"/>
</dbReference>
<dbReference type="SUPFAM" id="SSF51735">
    <property type="entry name" value="NAD(P)-binding Rossmann-fold domains"/>
    <property type="match status" value="1"/>
</dbReference>
<evidence type="ECO:0000313" key="8">
    <source>
        <dbReference type="Proteomes" id="UP000182573"/>
    </source>
</evidence>